<feature type="chain" id="PRO_5037081643" description="PepSY domain-containing protein" evidence="1">
    <location>
        <begin position="21"/>
        <end position="111"/>
    </location>
</feature>
<dbReference type="AlphaFoldDB" id="A0A926G9F7"/>
<reference evidence="2" key="1">
    <citation type="submission" date="2020-08" db="EMBL/GenBank/DDBJ databases">
        <title>Paracoccus amoyensis sp. nov., isolated from the surface seawater at coast of Xiamen, Fujian.</title>
        <authorList>
            <person name="Lyu L."/>
        </authorList>
    </citation>
    <scope>NUCLEOTIDE SEQUENCE</scope>
    <source>
        <strain evidence="2">11-3</strain>
    </source>
</reference>
<keyword evidence="1" id="KW-0732">Signal</keyword>
<dbReference type="Proteomes" id="UP000608594">
    <property type="component" value="Unassembled WGS sequence"/>
</dbReference>
<organism evidence="2 3">
    <name type="scientific">Paracoccus amoyensis</name>
    <dbReference type="NCBI Taxonomy" id="2760093"/>
    <lineage>
        <taxon>Bacteria</taxon>
        <taxon>Pseudomonadati</taxon>
        <taxon>Pseudomonadota</taxon>
        <taxon>Alphaproteobacteria</taxon>
        <taxon>Rhodobacterales</taxon>
        <taxon>Paracoccaceae</taxon>
        <taxon>Paracoccus</taxon>
    </lineage>
</organism>
<dbReference type="RefSeq" id="WP_187792149.1">
    <property type="nucleotide sequence ID" value="NZ_JACOQL010000001.1"/>
</dbReference>
<protein>
    <recommendedName>
        <fullName evidence="4">PepSY domain-containing protein</fullName>
    </recommendedName>
</protein>
<comment type="caution">
    <text evidence="2">The sequence shown here is derived from an EMBL/GenBank/DDBJ whole genome shotgun (WGS) entry which is preliminary data.</text>
</comment>
<evidence type="ECO:0000313" key="3">
    <source>
        <dbReference type="Proteomes" id="UP000608594"/>
    </source>
</evidence>
<proteinExistence type="predicted"/>
<accession>A0A926G9F7</accession>
<gene>
    <name evidence="2" type="ORF">H4P12_03265</name>
</gene>
<keyword evidence="3" id="KW-1185">Reference proteome</keyword>
<dbReference type="EMBL" id="JACOQL010000001">
    <property type="protein sequence ID" value="MBC9245751.1"/>
    <property type="molecule type" value="Genomic_DNA"/>
</dbReference>
<feature type="signal peptide" evidence="1">
    <location>
        <begin position="1"/>
        <end position="20"/>
    </location>
</feature>
<evidence type="ECO:0000313" key="2">
    <source>
        <dbReference type="EMBL" id="MBC9245751.1"/>
    </source>
</evidence>
<sequence>MRRYLYPFLILMTLVLPAAAQDTALTTQDIEQFRPQPFHEMAALVAQRYSGRMVAAQIQPPTAQERAMGASLIYEFRLVTTQRNLLNIRIDARDGKFLDVAGRGQLQARRK</sequence>
<name>A0A926G9F7_9RHOB</name>
<evidence type="ECO:0008006" key="4">
    <source>
        <dbReference type="Google" id="ProtNLM"/>
    </source>
</evidence>
<evidence type="ECO:0000256" key="1">
    <source>
        <dbReference type="SAM" id="SignalP"/>
    </source>
</evidence>